<evidence type="ECO:0000313" key="1">
    <source>
        <dbReference type="EMBL" id="KAH0864761.1"/>
    </source>
</evidence>
<dbReference type="PANTHER" id="PTHR33384">
    <property type="entry name" value="EXPRESSED PROTEIN"/>
    <property type="match status" value="1"/>
</dbReference>
<evidence type="ECO:0000313" key="2">
    <source>
        <dbReference type="Proteomes" id="UP000824890"/>
    </source>
</evidence>
<comment type="caution">
    <text evidence="1">The sequence shown here is derived from an EMBL/GenBank/DDBJ whole genome shotgun (WGS) entry which is preliminary data.</text>
</comment>
<protein>
    <submittedName>
        <fullName evidence="1">Uncharacterized protein</fullName>
    </submittedName>
</protein>
<reference evidence="1 2" key="1">
    <citation type="submission" date="2021-05" db="EMBL/GenBank/DDBJ databases">
        <title>Genome Assembly of Synthetic Allotetraploid Brassica napus Reveals Homoeologous Exchanges between Subgenomes.</title>
        <authorList>
            <person name="Davis J.T."/>
        </authorList>
    </citation>
    <scope>NUCLEOTIDE SEQUENCE [LARGE SCALE GENOMIC DNA]</scope>
    <source>
        <strain evidence="2">cv. Da-Ae</strain>
        <tissue evidence="1">Seedling</tissue>
    </source>
</reference>
<gene>
    <name evidence="1" type="ORF">HID58_081972</name>
</gene>
<accession>A0ABQ7YC14</accession>
<name>A0ABQ7YC14_BRANA</name>
<dbReference type="Proteomes" id="UP000824890">
    <property type="component" value="Unassembled WGS sequence"/>
</dbReference>
<dbReference type="EMBL" id="JAGKQM010000018">
    <property type="protein sequence ID" value="KAH0864761.1"/>
    <property type="molecule type" value="Genomic_DNA"/>
</dbReference>
<proteinExistence type="predicted"/>
<organism evidence="1 2">
    <name type="scientific">Brassica napus</name>
    <name type="common">Rape</name>
    <dbReference type="NCBI Taxonomy" id="3708"/>
    <lineage>
        <taxon>Eukaryota</taxon>
        <taxon>Viridiplantae</taxon>
        <taxon>Streptophyta</taxon>
        <taxon>Embryophyta</taxon>
        <taxon>Tracheophyta</taxon>
        <taxon>Spermatophyta</taxon>
        <taxon>Magnoliopsida</taxon>
        <taxon>eudicotyledons</taxon>
        <taxon>Gunneridae</taxon>
        <taxon>Pentapetalae</taxon>
        <taxon>rosids</taxon>
        <taxon>malvids</taxon>
        <taxon>Brassicales</taxon>
        <taxon>Brassicaceae</taxon>
        <taxon>Brassiceae</taxon>
        <taxon>Brassica</taxon>
    </lineage>
</organism>
<sequence>MQHHSEITTSTDQPICPKPRRVCPSLPDFLKPLSCPLHSSNCQQSSEGRSGVLSIIDKVILALFIIDIILNPKLVVQPIEGGTVESMWYAGSPPRRTGNPLVHDRHFIHCLDPLPSFSSTKA</sequence>
<keyword evidence="2" id="KW-1185">Reference proteome</keyword>
<dbReference type="PANTHER" id="PTHR33384:SF17">
    <property type="entry name" value="VQ DOMAIN-CONTAINING PROTEIN"/>
    <property type="match status" value="1"/>
</dbReference>